<sequence>MKNCFLSYHHDNDGHYVDELRGLCVGKYLIDYSLKNDISHFTDDTIYKKIRDKLRRSSVTVILIGERTGDRMWIDREIWASLRGYDHPYDWSRSFKPSGLLGIYLPEDSLCVPDRLKDNIESGYAVTMKWRNVERDLEKKVELAALNRSTKRHLIRNGRMRMDDNYSRFLGFRF</sequence>
<keyword evidence="3" id="KW-1185">Reference proteome</keyword>
<dbReference type="AlphaFoldDB" id="A0A8J3GBM9"/>
<organism evidence="2 3">
    <name type="scientific">Persicitalea jodogahamensis</name>
    <dbReference type="NCBI Taxonomy" id="402147"/>
    <lineage>
        <taxon>Bacteria</taxon>
        <taxon>Pseudomonadati</taxon>
        <taxon>Bacteroidota</taxon>
        <taxon>Cytophagia</taxon>
        <taxon>Cytophagales</taxon>
        <taxon>Spirosomataceae</taxon>
        <taxon>Persicitalea</taxon>
    </lineage>
</organism>
<protein>
    <recommendedName>
        <fullName evidence="1">Thoeris protein ThsB TIR-like domain-containing protein</fullName>
    </recommendedName>
</protein>
<comment type="caution">
    <text evidence="2">The sequence shown here is derived from an EMBL/GenBank/DDBJ whole genome shotgun (WGS) entry which is preliminary data.</text>
</comment>
<evidence type="ECO:0000313" key="3">
    <source>
        <dbReference type="Proteomes" id="UP000598271"/>
    </source>
</evidence>
<dbReference type="EMBL" id="BMXF01000008">
    <property type="protein sequence ID" value="GHB87828.1"/>
    <property type="molecule type" value="Genomic_DNA"/>
</dbReference>
<name>A0A8J3GBM9_9BACT</name>
<proteinExistence type="predicted"/>
<dbReference type="Proteomes" id="UP000598271">
    <property type="component" value="Unassembled WGS sequence"/>
</dbReference>
<dbReference type="InterPro" id="IPR015032">
    <property type="entry name" value="ThsB__TIR-like_domain"/>
</dbReference>
<feature type="domain" description="Thoeris protein ThsB TIR-like" evidence="1">
    <location>
        <begin position="5"/>
        <end position="106"/>
    </location>
</feature>
<accession>A0A8J3GBM9</accession>
<dbReference type="RefSeq" id="WP_189568844.1">
    <property type="nucleotide sequence ID" value="NZ_BMXF01000008.1"/>
</dbReference>
<dbReference type="Pfam" id="PF08937">
    <property type="entry name" value="ThsB_TIR"/>
    <property type="match status" value="1"/>
</dbReference>
<evidence type="ECO:0000259" key="1">
    <source>
        <dbReference type="Pfam" id="PF08937"/>
    </source>
</evidence>
<gene>
    <name evidence="2" type="ORF">GCM10007390_49930</name>
</gene>
<reference evidence="2 3" key="1">
    <citation type="journal article" date="2014" name="Int. J. Syst. Evol. Microbiol.">
        <title>Complete genome sequence of Corynebacterium casei LMG S-19264T (=DSM 44701T), isolated from a smear-ripened cheese.</title>
        <authorList>
            <consortium name="US DOE Joint Genome Institute (JGI-PGF)"/>
            <person name="Walter F."/>
            <person name="Albersmeier A."/>
            <person name="Kalinowski J."/>
            <person name="Ruckert C."/>
        </authorList>
    </citation>
    <scope>NUCLEOTIDE SEQUENCE [LARGE SCALE GENOMIC DNA]</scope>
    <source>
        <strain evidence="2 3">KCTC 12866</strain>
    </source>
</reference>
<evidence type="ECO:0000313" key="2">
    <source>
        <dbReference type="EMBL" id="GHB87828.1"/>
    </source>
</evidence>